<protein>
    <recommendedName>
        <fullName evidence="4">Lipoprotein</fullName>
    </recommendedName>
</protein>
<feature type="chain" id="PRO_5046669259" description="Lipoprotein" evidence="1">
    <location>
        <begin position="26"/>
        <end position="270"/>
    </location>
</feature>
<evidence type="ECO:0000313" key="3">
    <source>
        <dbReference type="Proteomes" id="UP001221838"/>
    </source>
</evidence>
<dbReference type="Proteomes" id="UP001221838">
    <property type="component" value="Unassembled WGS sequence"/>
</dbReference>
<feature type="signal peptide" evidence="1">
    <location>
        <begin position="1"/>
        <end position="25"/>
    </location>
</feature>
<evidence type="ECO:0008006" key="4">
    <source>
        <dbReference type="Google" id="ProtNLM"/>
    </source>
</evidence>
<keyword evidence="1" id="KW-0732">Signal</keyword>
<proteinExistence type="predicted"/>
<comment type="caution">
    <text evidence="2">The sequence shown here is derived from an EMBL/GenBank/DDBJ whole genome shotgun (WGS) entry which is preliminary data.</text>
</comment>
<evidence type="ECO:0000313" key="2">
    <source>
        <dbReference type="EMBL" id="MDC0710279.1"/>
    </source>
</evidence>
<reference evidence="2 3" key="1">
    <citation type="submission" date="2022-11" db="EMBL/GenBank/DDBJ databases">
        <title>Minimal conservation of predation-associated metabolite biosynthetic gene clusters underscores biosynthetic potential of Myxococcota including descriptions for ten novel species: Archangium lansinium sp. nov., Myxococcus landrumus sp. nov., Nannocystis bai.</title>
        <authorList>
            <person name="Ahearne A."/>
            <person name="Stevens C."/>
            <person name="Dowd S."/>
        </authorList>
    </citation>
    <scope>NUCLEOTIDE SEQUENCE [LARGE SCALE GENOMIC DNA]</scope>
    <source>
        <strain evidence="2 3">NCWAL01</strain>
    </source>
</reference>
<keyword evidence="3" id="KW-1185">Reference proteome</keyword>
<accession>A0ABT5D9D8</accession>
<gene>
    <name evidence="2" type="ORF">POL68_17515</name>
</gene>
<name>A0ABT5D9D8_9BACT</name>
<evidence type="ECO:0000256" key="1">
    <source>
        <dbReference type="SAM" id="SignalP"/>
    </source>
</evidence>
<dbReference type="RefSeq" id="WP_272139595.1">
    <property type="nucleotide sequence ID" value="NZ_JAQNDM010000002.1"/>
</dbReference>
<organism evidence="2 3">
    <name type="scientific">Stigmatella ashevillensis</name>
    <dbReference type="NCBI Taxonomy" id="2995309"/>
    <lineage>
        <taxon>Bacteria</taxon>
        <taxon>Pseudomonadati</taxon>
        <taxon>Myxococcota</taxon>
        <taxon>Myxococcia</taxon>
        <taxon>Myxococcales</taxon>
        <taxon>Cystobacterineae</taxon>
        <taxon>Archangiaceae</taxon>
        <taxon>Stigmatella</taxon>
    </lineage>
</organism>
<dbReference type="PROSITE" id="PS51257">
    <property type="entry name" value="PROKAR_LIPOPROTEIN"/>
    <property type="match status" value="1"/>
</dbReference>
<dbReference type="EMBL" id="JAQNDM010000002">
    <property type="protein sequence ID" value="MDC0710279.1"/>
    <property type="molecule type" value="Genomic_DNA"/>
</dbReference>
<sequence length="270" mass="28548">MRVGKPRLNAVCALIVYLFTASCWAAGAPSGQTRSLTDALGSAGAEHDVRQLLDDHYGAFVESFTATANPVLLKDGGIFLDGWRVGYSGQHAAAFVHYADGRTYAAYFDAERGKVISFGDLGGRIHPAIEVWARRFGPPVDVILKANPAASAPANLPPTTAATPSPHDQGELRKVAASIWNGSLAASWDMNADVGDILGTVTHEIMECSAAFNLVPKPVGWVPGWSYVAKSALSIVAYVTGVSTNRQYKACVNTAALNWRSAIEMASAGI</sequence>